<dbReference type="EMBL" id="BAABME010035869">
    <property type="protein sequence ID" value="GAA0160177.1"/>
    <property type="molecule type" value="Genomic_DNA"/>
</dbReference>
<dbReference type="PANTHER" id="PTHR45295:SF3">
    <property type="entry name" value="CHAPERONE DNAJ-DOMAIN SUPERFAMILY PROTEIN"/>
    <property type="match status" value="1"/>
</dbReference>
<dbReference type="Gene3D" id="3.30.70.20">
    <property type="match status" value="1"/>
</dbReference>
<dbReference type="Proteomes" id="UP001454036">
    <property type="component" value="Unassembled WGS sequence"/>
</dbReference>
<keyword evidence="2" id="KW-1185">Reference proteome</keyword>
<accession>A0AAV3Q7Z5</accession>
<proteinExistence type="predicted"/>
<sequence length="97" mass="10593">MLSNYSKSEIIERECLDPFDNPEYEALDVFVNESLCIGVGCPYSCVERAPHAFSFSSSTGTARATTQGFLLCSDSTTLLTSLLDISLSLAFCLLEHV</sequence>
<comment type="caution">
    <text evidence="1">The sequence shown here is derived from an EMBL/GenBank/DDBJ whole genome shotgun (WGS) entry which is preliminary data.</text>
</comment>
<dbReference type="AlphaFoldDB" id="A0AAV3Q7Z5"/>
<name>A0AAV3Q7Z5_LITER</name>
<evidence type="ECO:0000313" key="2">
    <source>
        <dbReference type="Proteomes" id="UP001454036"/>
    </source>
</evidence>
<organism evidence="1 2">
    <name type="scientific">Lithospermum erythrorhizon</name>
    <name type="common">Purple gromwell</name>
    <name type="synonym">Lithospermum officinale var. erythrorhizon</name>
    <dbReference type="NCBI Taxonomy" id="34254"/>
    <lineage>
        <taxon>Eukaryota</taxon>
        <taxon>Viridiplantae</taxon>
        <taxon>Streptophyta</taxon>
        <taxon>Embryophyta</taxon>
        <taxon>Tracheophyta</taxon>
        <taxon>Spermatophyta</taxon>
        <taxon>Magnoliopsida</taxon>
        <taxon>eudicotyledons</taxon>
        <taxon>Gunneridae</taxon>
        <taxon>Pentapetalae</taxon>
        <taxon>asterids</taxon>
        <taxon>lamiids</taxon>
        <taxon>Boraginales</taxon>
        <taxon>Boraginaceae</taxon>
        <taxon>Boraginoideae</taxon>
        <taxon>Lithospermeae</taxon>
        <taxon>Lithospermum</taxon>
    </lineage>
</organism>
<evidence type="ECO:0000313" key="1">
    <source>
        <dbReference type="EMBL" id="GAA0160177.1"/>
    </source>
</evidence>
<gene>
    <name evidence="1" type="ORF">LIER_43513</name>
</gene>
<dbReference type="PANTHER" id="PTHR45295">
    <property type="entry name" value="CHAPERONE PROTEIN DNAJ C76, CHLOROPLASTIC"/>
    <property type="match status" value="1"/>
</dbReference>
<reference evidence="1 2" key="1">
    <citation type="submission" date="2024-01" db="EMBL/GenBank/DDBJ databases">
        <title>The complete chloroplast genome sequence of Lithospermum erythrorhizon: insights into the phylogenetic relationship among Boraginaceae species and the maternal lineages of purple gromwells.</title>
        <authorList>
            <person name="Okada T."/>
            <person name="Watanabe K."/>
        </authorList>
    </citation>
    <scope>NUCLEOTIDE SEQUENCE [LARGE SCALE GENOMIC DNA]</scope>
</reference>
<protein>
    <submittedName>
        <fullName evidence="1">Uncharacterized protein</fullName>
    </submittedName>
</protein>